<dbReference type="EMBL" id="JABTCF010000003">
    <property type="protein sequence ID" value="MBD0777620.1"/>
    <property type="molecule type" value="Genomic_DNA"/>
</dbReference>
<dbReference type="Proteomes" id="UP001166021">
    <property type="component" value="Unassembled WGS sequence"/>
</dbReference>
<name>A0ABR7V126_9FLAO</name>
<gene>
    <name evidence="1" type="ORF">HPE56_07435</name>
</gene>
<organism evidence="1 2">
    <name type="scientific">Maribacter aquimaris</name>
    <dbReference type="NCBI Taxonomy" id="2737171"/>
    <lineage>
        <taxon>Bacteria</taxon>
        <taxon>Pseudomonadati</taxon>
        <taxon>Bacteroidota</taxon>
        <taxon>Flavobacteriia</taxon>
        <taxon>Flavobacteriales</taxon>
        <taxon>Flavobacteriaceae</taxon>
        <taxon>Maribacter</taxon>
    </lineage>
</organism>
<keyword evidence="2" id="KW-1185">Reference proteome</keyword>
<dbReference type="RefSeq" id="WP_188243134.1">
    <property type="nucleotide sequence ID" value="NZ_JABTCF010000003.1"/>
</dbReference>
<accession>A0ABR7V126</accession>
<evidence type="ECO:0008006" key="3">
    <source>
        <dbReference type="Google" id="ProtNLM"/>
    </source>
</evidence>
<evidence type="ECO:0000313" key="1">
    <source>
        <dbReference type="EMBL" id="MBD0777620.1"/>
    </source>
</evidence>
<proteinExistence type="predicted"/>
<reference evidence="1" key="1">
    <citation type="submission" date="2020-05" db="EMBL/GenBank/DDBJ databases">
        <title>The draft genome sequence of Maribacter sp. ANRC-HE7.</title>
        <authorList>
            <person name="Mu L."/>
        </authorList>
    </citation>
    <scope>NUCLEOTIDE SEQUENCE</scope>
    <source>
        <strain evidence="1">ANRC-HE7</strain>
    </source>
</reference>
<sequence>MDTKFIKQSEFLYVDLDGDFSMDSFEALLKRIGTEDDHKVIIDGSKLQKTDISYEIRYELVIVAEKNLKEDVKYAVLWPSKDINSFTISNLIRLGITIQIFPKLAKAKKWLKITS</sequence>
<evidence type="ECO:0000313" key="2">
    <source>
        <dbReference type="Proteomes" id="UP001166021"/>
    </source>
</evidence>
<comment type="caution">
    <text evidence="1">The sequence shown here is derived from an EMBL/GenBank/DDBJ whole genome shotgun (WGS) entry which is preliminary data.</text>
</comment>
<protein>
    <recommendedName>
        <fullName evidence="3">STAS/SEC14 domain-containing protein</fullName>
    </recommendedName>
</protein>